<organism evidence="1 2">
    <name type="scientific">Candidatus Uhrbacteria bacterium CG_4_9_14_3_um_filter_50_9</name>
    <dbReference type="NCBI Taxonomy" id="1975035"/>
    <lineage>
        <taxon>Bacteria</taxon>
        <taxon>Candidatus Uhriibacteriota</taxon>
    </lineage>
</organism>
<name>A0A2M7XCH8_9BACT</name>
<dbReference type="Proteomes" id="UP000229385">
    <property type="component" value="Unassembled WGS sequence"/>
</dbReference>
<accession>A0A2M7XCH8</accession>
<proteinExistence type="predicted"/>
<gene>
    <name evidence="1" type="ORF">CO174_02680</name>
</gene>
<comment type="caution">
    <text evidence="1">The sequence shown here is derived from an EMBL/GenBank/DDBJ whole genome shotgun (WGS) entry which is preliminary data.</text>
</comment>
<dbReference type="EMBL" id="PFWU01000030">
    <property type="protein sequence ID" value="PJA45585.1"/>
    <property type="molecule type" value="Genomic_DNA"/>
</dbReference>
<evidence type="ECO:0008006" key="3">
    <source>
        <dbReference type="Google" id="ProtNLM"/>
    </source>
</evidence>
<evidence type="ECO:0000313" key="1">
    <source>
        <dbReference type="EMBL" id="PJA45585.1"/>
    </source>
</evidence>
<reference evidence="2" key="1">
    <citation type="submission" date="2017-09" db="EMBL/GenBank/DDBJ databases">
        <title>Depth-based differentiation of microbial function through sediment-hosted aquifers and enrichment of novel symbionts in the deep terrestrial subsurface.</title>
        <authorList>
            <person name="Probst A.J."/>
            <person name="Ladd B."/>
            <person name="Jarett J.K."/>
            <person name="Geller-Mcgrath D.E."/>
            <person name="Sieber C.M.K."/>
            <person name="Emerson J.B."/>
            <person name="Anantharaman K."/>
            <person name="Thomas B.C."/>
            <person name="Malmstrom R."/>
            <person name="Stieglmeier M."/>
            <person name="Klingl A."/>
            <person name="Woyke T."/>
            <person name="Ryan C.M."/>
            <person name="Banfield J.F."/>
        </authorList>
    </citation>
    <scope>NUCLEOTIDE SEQUENCE [LARGE SCALE GENOMIC DNA]</scope>
</reference>
<evidence type="ECO:0000313" key="2">
    <source>
        <dbReference type="Proteomes" id="UP000229385"/>
    </source>
</evidence>
<dbReference type="AlphaFoldDB" id="A0A2M7XCH8"/>
<protein>
    <recommendedName>
        <fullName evidence="3">Prevent-host-death protein</fullName>
    </recommendedName>
</protein>
<sequence>MSIEPISVRDFLRNFASIINASGKKKYLIMKHGKPIGMFTPWKVVKEETLPESDSPWAILDKF</sequence>